<sequence>MERSEPELVPEWLRNTGTISGSGNAAHQSASSSSLSGVLVISRHAYSSFSRSHRDKDREWHKERLNFGVRWDRDSSDPLESILASSVEKLGGIPTSRVEIDTFRQSHSMVSRKQADPLAQRTAVDSRDRSISNNDNDKGLVSGGAIGSSIQKDAFRKDFPSLGIEERQSVPEIASYISWFELSFSVFILSVVPSATSALNMAVALAQAHSRVRTASQLSVNTQRREELAIKQSRQLIPETPSMPKGSIDVEYANGIKFSLSAEFLRGYSPAADGKIDQSAVKRFAFSGYIRMAPCRDNVCRTCRKLWGKDGFPTGIYSWDCFYNLGSNEFTLIRNYMRSLKKHGLSRDPSKRKSLNDPELKPIIQLKNFIVNDPNGCIPISAVSNRGLEFDISIRVARFLRQYPSVRGEHNLPWFRLTPEAAEIDREEKRLLKEWHGIWGCLTVFWRIQNGILMKLLGIECPLFPSKVLRLRRKIESWLNEFQNLPYVSPYEDFSHLDPDSNFAEKRVVGILHELLSLFVEHSAERKKLLCLKKYFGLPQKVHKSFERHPHMFYLSFKNRTCAAILKETYCGNSSIKRHPLLVVRKKYIQLLKVAGDRPAFEQSFHCGGTFRNL</sequence>
<evidence type="ECO:0000256" key="1">
    <source>
        <dbReference type="SAM" id="MobiDB-lite"/>
    </source>
</evidence>
<proteinExistence type="predicted"/>
<evidence type="ECO:0000259" key="2">
    <source>
        <dbReference type="Pfam" id="PF11955"/>
    </source>
</evidence>
<dbReference type="GO" id="GO:0003723">
    <property type="term" value="F:RNA binding"/>
    <property type="evidence" value="ECO:0007669"/>
    <property type="project" value="InterPro"/>
</dbReference>
<dbReference type="PANTHER" id="PTHR31476:SF13">
    <property type="entry name" value="PROTEIN WHAT'S THIS FACTOR 9, MITOCHONDRIAL"/>
    <property type="match status" value="1"/>
</dbReference>
<accession>A0A6A3BTV9</accession>
<dbReference type="InterPro" id="IPR021099">
    <property type="entry name" value="PORR_domain"/>
</dbReference>
<dbReference type="Pfam" id="PF11955">
    <property type="entry name" value="PORR"/>
    <property type="match status" value="2"/>
</dbReference>
<feature type="domain" description="PORR" evidence="2">
    <location>
        <begin position="462"/>
        <end position="593"/>
    </location>
</feature>
<gene>
    <name evidence="3" type="ORF">F3Y22_tig00109916pilonHSYRG00090</name>
</gene>
<dbReference type="EMBL" id="VEPZ02000775">
    <property type="protein sequence ID" value="KAE8720133.1"/>
    <property type="molecule type" value="Genomic_DNA"/>
</dbReference>
<feature type="compositionally biased region" description="Basic and acidic residues" evidence="1">
    <location>
        <begin position="124"/>
        <end position="138"/>
    </location>
</feature>
<feature type="domain" description="PORR" evidence="2">
    <location>
        <begin position="357"/>
        <end position="434"/>
    </location>
</feature>
<dbReference type="InterPro" id="IPR045040">
    <property type="entry name" value="PORR_fam"/>
</dbReference>
<dbReference type="PANTHER" id="PTHR31476">
    <property type="entry name" value="PROTEIN WHAT'S THIS FACTOR 1 HOMOLOG, CHLOROPLASTIC"/>
    <property type="match status" value="1"/>
</dbReference>
<reference evidence="3" key="1">
    <citation type="submission" date="2019-09" db="EMBL/GenBank/DDBJ databases">
        <title>Draft genome information of white flower Hibiscus syriacus.</title>
        <authorList>
            <person name="Kim Y.-M."/>
        </authorList>
    </citation>
    <scope>NUCLEOTIDE SEQUENCE [LARGE SCALE GENOMIC DNA]</scope>
    <source>
        <strain evidence="3">YM2019G1</strain>
        <tissue evidence="3">Leaf</tissue>
    </source>
</reference>
<dbReference type="AlphaFoldDB" id="A0A6A3BTV9"/>
<organism evidence="3">
    <name type="scientific">Hibiscus syriacus</name>
    <name type="common">Rose of Sharon</name>
    <dbReference type="NCBI Taxonomy" id="106335"/>
    <lineage>
        <taxon>Eukaryota</taxon>
        <taxon>Viridiplantae</taxon>
        <taxon>Streptophyta</taxon>
        <taxon>Embryophyta</taxon>
        <taxon>Tracheophyta</taxon>
        <taxon>Spermatophyta</taxon>
        <taxon>Magnoliopsida</taxon>
        <taxon>eudicotyledons</taxon>
        <taxon>Gunneridae</taxon>
        <taxon>Pentapetalae</taxon>
        <taxon>rosids</taxon>
        <taxon>malvids</taxon>
        <taxon>Malvales</taxon>
        <taxon>Malvaceae</taxon>
        <taxon>Malvoideae</taxon>
        <taxon>Hibiscus</taxon>
    </lineage>
</organism>
<name>A0A6A3BTV9_HIBSY</name>
<comment type="caution">
    <text evidence="3">The sequence shown here is derived from an EMBL/GenBank/DDBJ whole genome shotgun (WGS) entry which is preliminary data.</text>
</comment>
<evidence type="ECO:0000313" key="3">
    <source>
        <dbReference type="EMBL" id="KAE8720133.1"/>
    </source>
</evidence>
<protein>
    <submittedName>
        <fullName evidence="3">Pumilio-like protein 4-like</fullName>
    </submittedName>
</protein>
<feature type="region of interest" description="Disordered" evidence="1">
    <location>
        <begin position="109"/>
        <end position="145"/>
    </location>
</feature>